<evidence type="ECO:0000313" key="1">
    <source>
        <dbReference type="EMBL" id="KAF3100370.1"/>
    </source>
</evidence>
<gene>
    <name evidence="1" type="ORF">TWF102_005256</name>
</gene>
<evidence type="ECO:0000313" key="2">
    <source>
        <dbReference type="Proteomes" id="UP000475325"/>
    </source>
</evidence>
<dbReference type="AlphaFoldDB" id="A0A7C8J7K4"/>
<comment type="caution">
    <text evidence="1">The sequence shown here is derived from an EMBL/GenBank/DDBJ whole genome shotgun (WGS) entry which is preliminary data.</text>
</comment>
<dbReference type="Proteomes" id="UP000475325">
    <property type="component" value="Unassembled WGS sequence"/>
</dbReference>
<accession>A0A7C8J7K4</accession>
<organism evidence="1 2">
    <name type="scientific">Orbilia oligospora</name>
    <name type="common">Nematode-trapping fungus</name>
    <name type="synonym">Arthrobotrys oligospora</name>
    <dbReference type="NCBI Taxonomy" id="2813651"/>
    <lineage>
        <taxon>Eukaryota</taxon>
        <taxon>Fungi</taxon>
        <taxon>Dikarya</taxon>
        <taxon>Ascomycota</taxon>
        <taxon>Pezizomycotina</taxon>
        <taxon>Orbiliomycetes</taxon>
        <taxon>Orbiliales</taxon>
        <taxon>Orbiliaceae</taxon>
        <taxon>Orbilia</taxon>
    </lineage>
</organism>
<sequence>MMTLEKLERKGFLISLLSKLTAYGNIHAPYRLCKAYPYLSNIETIHAITIHARMDDVNQVVLVRGVQEMYKRASTKEGKPRATSRLRNRPCSAESDCSISFRC</sequence>
<name>A0A7C8J7K4_ORBOL</name>
<reference evidence="1 2" key="1">
    <citation type="submission" date="2019-06" db="EMBL/GenBank/DDBJ databases">
        <authorList>
            <person name="Palmer J.M."/>
        </authorList>
    </citation>
    <scope>NUCLEOTIDE SEQUENCE [LARGE SCALE GENOMIC DNA]</scope>
    <source>
        <strain evidence="1 2">TWF102</strain>
    </source>
</reference>
<dbReference type="EMBL" id="WIQW01000026">
    <property type="protein sequence ID" value="KAF3100370.1"/>
    <property type="molecule type" value="Genomic_DNA"/>
</dbReference>
<proteinExistence type="predicted"/>
<protein>
    <submittedName>
        <fullName evidence="1">Uncharacterized protein</fullName>
    </submittedName>
</protein>